<feature type="domain" description="DUF7168" evidence="3">
    <location>
        <begin position="206"/>
        <end position="325"/>
    </location>
</feature>
<feature type="domain" description="DUF2786" evidence="2">
    <location>
        <begin position="144"/>
        <end position="179"/>
    </location>
</feature>
<evidence type="ECO:0000313" key="4">
    <source>
        <dbReference type="EMBL" id="HGU31429.1"/>
    </source>
</evidence>
<feature type="domain" description="SprT-like" evidence="1">
    <location>
        <begin position="50"/>
        <end position="115"/>
    </location>
</feature>
<sequence length="370" mass="42872">MKTPHFDQTTEIERRILHGLEWEYRNCLAYLDRGISSRLSPPQFILFDARNRLGRWAFDRKEIGLNRSFVRSHSWGDIREVLLHEIAHQIADEIFGAPYKGETSHGPSFHEACRLLRIKPDARASFVPLSRMIQDETEAHGNPIRRKIHKLLALAKSCNRHEAEAAAAKARELLAKHALAEIEGFSDRTFFSMLIGKPVLRRTRDQVFLASLLIRHYFVKGIWLSVFNPELGKPGTVLEISGTRTNLQIASYVHDFIERFIASEWERYASQKRLGNRRRVDFAYGILSGFEEKLLQQNKEWKTSHLPMVVPKDQQLETYYRYRHPHIRHIAGRRIAFDAAIHDDGKRLGKTLVIHKGIEETTDGIRGLLE</sequence>
<dbReference type="InterPro" id="IPR055592">
    <property type="entry name" value="DUF7168"/>
</dbReference>
<dbReference type="AlphaFoldDB" id="A0A7C4RGP5"/>
<dbReference type="Pfam" id="PF10979">
    <property type="entry name" value="DUF2786"/>
    <property type="match status" value="1"/>
</dbReference>
<accession>A0A7C4RGP5</accession>
<organism evidence="4">
    <name type="scientific">Desulfatirhabdium butyrativorans</name>
    <dbReference type="NCBI Taxonomy" id="340467"/>
    <lineage>
        <taxon>Bacteria</taxon>
        <taxon>Pseudomonadati</taxon>
        <taxon>Thermodesulfobacteriota</taxon>
        <taxon>Desulfobacteria</taxon>
        <taxon>Desulfobacterales</taxon>
        <taxon>Desulfatirhabdiaceae</taxon>
        <taxon>Desulfatirhabdium</taxon>
    </lineage>
</organism>
<dbReference type="Pfam" id="PF23771">
    <property type="entry name" value="DUF7168"/>
    <property type="match status" value="1"/>
</dbReference>
<dbReference type="Pfam" id="PF10263">
    <property type="entry name" value="SprT-like"/>
    <property type="match status" value="1"/>
</dbReference>
<name>A0A7C4RGP5_9BACT</name>
<dbReference type="InterPro" id="IPR006640">
    <property type="entry name" value="SprT-like_domain"/>
</dbReference>
<dbReference type="GO" id="GO:0006950">
    <property type="term" value="P:response to stress"/>
    <property type="evidence" value="ECO:0007669"/>
    <property type="project" value="UniProtKB-ARBA"/>
</dbReference>
<protein>
    <submittedName>
        <fullName evidence="4">DUF2786 domain-containing protein</fullName>
    </submittedName>
</protein>
<evidence type="ECO:0000259" key="2">
    <source>
        <dbReference type="Pfam" id="PF10979"/>
    </source>
</evidence>
<gene>
    <name evidence="4" type="ORF">ENS29_01065</name>
</gene>
<evidence type="ECO:0000259" key="3">
    <source>
        <dbReference type="Pfam" id="PF23771"/>
    </source>
</evidence>
<proteinExistence type="predicted"/>
<evidence type="ECO:0000259" key="1">
    <source>
        <dbReference type="Pfam" id="PF10263"/>
    </source>
</evidence>
<comment type="caution">
    <text evidence="4">The sequence shown here is derived from an EMBL/GenBank/DDBJ whole genome shotgun (WGS) entry which is preliminary data.</text>
</comment>
<reference evidence="4" key="1">
    <citation type="journal article" date="2020" name="mSystems">
        <title>Genome- and Community-Level Interaction Insights into Carbon Utilization and Element Cycling Functions of Hydrothermarchaeota in Hydrothermal Sediment.</title>
        <authorList>
            <person name="Zhou Z."/>
            <person name="Liu Y."/>
            <person name="Xu W."/>
            <person name="Pan J."/>
            <person name="Luo Z.H."/>
            <person name="Li M."/>
        </authorList>
    </citation>
    <scope>NUCLEOTIDE SEQUENCE [LARGE SCALE GENOMIC DNA]</scope>
    <source>
        <strain evidence="4">SpSt-477</strain>
    </source>
</reference>
<dbReference type="InterPro" id="IPR024498">
    <property type="entry name" value="DUF2786"/>
</dbReference>
<dbReference type="EMBL" id="DSUH01000023">
    <property type="protein sequence ID" value="HGU31429.1"/>
    <property type="molecule type" value="Genomic_DNA"/>
</dbReference>